<sequence length="65" mass="6692">MLGLGLSLSGLQRGSGGRGWTPADLIKPGQPGFWAGGFAPPAFTPDLLLTRGQPGFWANLQGAVK</sequence>
<evidence type="ECO:0000313" key="2">
    <source>
        <dbReference type="EMBL" id="RRH69043.1"/>
    </source>
</evidence>
<organism evidence="2 3">
    <name type="scientific">Falsigemmobacter faecalis</name>
    <dbReference type="NCBI Taxonomy" id="2488730"/>
    <lineage>
        <taxon>Bacteria</taxon>
        <taxon>Pseudomonadati</taxon>
        <taxon>Pseudomonadota</taxon>
        <taxon>Alphaproteobacteria</taxon>
        <taxon>Rhodobacterales</taxon>
        <taxon>Paracoccaceae</taxon>
        <taxon>Falsigemmobacter</taxon>
    </lineage>
</organism>
<proteinExistence type="predicted"/>
<feature type="compositionally biased region" description="Low complexity" evidence="1">
    <location>
        <begin position="1"/>
        <end position="12"/>
    </location>
</feature>
<accession>A0A3P3D3P2</accession>
<evidence type="ECO:0000256" key="1">
    <source>
        <dbReference type="SAM" id="MobiDB-lite"/>
    </source>
</evidence>
<comment type="caution">
    <text evidence="2">The sequence shown here is derived from an EMBL/GenBank/DDBJ whole genome shotgun (WGS) entry which is preliminary data.</text>
</comment>
<dbReference type="Proteomes" id="UP000282125">
    <property type="component" value="Unassembled WGS sequence"/>
</dbReference>
<name>A0A3P3D3P2_9RHOB</name>
<dbReference type="RefSeq" id="WP_124966734.1">
    <property type="nucleotide sequence ID" value="NZ_RRAZ01000050.1"/>
</dbReference>
<evidence type="ECO:0000313" key="3">
    <source>
        <dbReference type="Proteomes" id="UP000282125"/>
    </source>
</evidence>
<dbReference type="EMBL" id="RRAZ01000050">
    <property type="protein sequence ID" value="RRH69043.1"/>
    <property type="molecule type" value="Genomic_DNA"/>
</dbReference>
<dbReference type="AlphaFoldDB" id="A0A3P3D3P2"/>
<keyword evidence="3" id="KW-1185">Reference proteome</keyword>
<feature type="region of interest" description="Disordered" evidence="1">
    <location>
        <begin position="1"/>
        <end position="22"/>
    </location>
</feature>
<gene>
    <name evidence="2" type="ORF">EG244_18970</name>
</gene>
<reference evidence="2 3" key="1">
    <citation type="submission" date="2018-11" db="EMBL/GenBank/DDBJ databases">
        <title>Gemmobacter sp. nov., YIM 102744-1 draft genome.</title>
        <authorList>
            <person name="Li G."/>
            <person name="Jiang Y."/>
        </authorList>
    </citation>
    <scope>NUCLEOTIDE SEQUENCE [LARGE SCALE GENOMIC DNA]</scope>
    <source>
        <strain evidence="2 3">YIM 102744-1</strain>
    </source>
</reference>
<protein>
    <submittedName>
        <fullName evidence="2">Uncharacterized protein</fullName>
    </submittedName>
</protein>